<accession>A0AAV9DIG5</accession>
<keyword evidence="9" id="KW-0732">Signal</keyword>
<dbReference type="PANTHER" id="PTHR31425:SF22">
    <property type="entry name" value="MULTIPLE C2 DOMAIN AND TRANSMEMBRANE REGION PROTEIN 6"/>
    <property type="match status" value="1"/>
</dbReference>
<feature type="transmembrane region" description="Helical" evidence="8">
    <location>
        <begin position="991"/>
        <end position="1020"/>
    </location>
</feature>
<keyword evidence="3 8" id="KW-0812">Transmembrane</keyword>
<keyword evidence="4" id="KW-0677">Repeat</keyword>
<dbReference type="Pfam" id="PF08372">
    <property type="entry name" value="PRT_C"/>
    <property type="match status" value="1"/>
</dbReference>
<evidence type="ECO:0000256" key="6">
    <source>
        <dbReference type="ARBA" id="ARBA00023136"/>
    </source>
</evidence>
<evidence type="ECO:0000256" key="7">
    <source>
        <dbReference type="SAM" id="MobiDB-lite"/>
    </source>
</evidence>
<dbReference type="EMBL" id="JAUJYO010000013">
    <property type="protein sequence ID" value="KAK1300705.1"/>
    <property type="molecule type" value="Genomic_DNA"/>
</dbReference>
<keyword evidence="5 8" id="KW-1133">Transmembrane helix</keyword>
<evidence type="ECO:0000256" key="4">
    <source>
        <dbReference type="ARBA" id="ARBA00022737"/>
    </source>
</evidence>
<feature type="compositionally biased region" description="Polar residues" evidence="7">
    <location>
        <begin position="43"/>
        <end position="64"/>
    </location>
</feature>
<keyword evidence="12" id="KW-1185">Reference proteome</keyword>
<feature type="signal peptide" evidence="9">
    <location>
        <begin position="1"/>
        <end position="27"/>
    </location>
</feature>
<name>A0AAV9DIG5_ACOCL</name>
<dbReference type="CDD" id="cd08378">
    <property type="entry name" value="C2B_MCTP_PRT_plant"/>
    <property type="match status" value="1"/>
</dbReference>
<evidence type="ECO:0000256" key="9">
    <source>
        <dbReference type="SAM" id="SignalP"/>
    </source>
</evidence>
<dbReference type="AlphaFoldDB" id="A0AAV9DIG5"/>
<feature type="domain" description="C2" evidence="10">
    <location>
        <begin position="294"/>
        <end position="414"/>
    </location>
</feature>
<dbReference type="PANTHER" id="PTHR31425">
    <property type="entry name" value="PHOSPHORIBOSYLANTHRANILATE TRANSFERASE ISOFORM 1"/>
    <property type="match status" value="1"/>
</dbReference>
<dbReference type="SMART" id="SM00239">
    <property type="entry name" value="C2"/>
    <property type="match status" value="3"/>
</dbReference>
<feature type="compositionally biased region" description="Pro residues" evidence="7">
    <location>
        <begin position="193"/>
        <end position="209"/>
    </location>
</feature>
<evidence type="ECO:0000313" key="11">
    <source>
        <dbReference type="EMBL" id="KAK1300705.1"/>
    </source>
</evidence>
<organism evidence="11 12">
    <name type="scientific">Acorus calamus</name>
    <name type="common">Sweet flag</name>
    <dbReference type="NCBI Taxonomy" id="4465"/>
    <lineage>
        <taxon>Eukaryota</taxon>
        <taxon>Viridiplantae</taxon>
        <taxon>Streptophyta</taxon>
        <taxon>Embryophyta</taxon>
        <taxon>Tracheophyta</taxon>
        <taxon>Spermatophyta</taxon>
        <taxon>Magnoliopsida</taxon>
        <taxon>Liliopsida</taxon>
        <taxon>Acoraceae</taxon>
        <taxon>Acorus</taxon>
    </lineage>
</organism>
<protein>
    <recommendedName>
        <fullName evidence="10">C2 domain-containing protein</fullName>
    </recommendedName>
</protein>
<dbReference type="CDD" id="cd04019">
    <property type="entry name" value="C2C_MCTP_PRT_plant"/>
    <property type="match status" value="1"/>
</dbReference>
<dbReference type="InterPro" id="IPR047258">
    <property type="entry name" value="C2C_MCTP_PRT_plant"/>
</dbReference>
<dbReference type="Proteomes" id="UP001180020">
    <property type="component" value="Unassembled WGS sequence"/>
</dbReference>
<dbReference type="InterPro" id="IPR000008">
    <property type="entry name" value="C2_dom"/>
</dbReference>
<dbReference type="InterPro" id="IPR035892">
    <property type="entry name" value="C2_domain_sf"/>
</dbReference>
<keyword evidence="6 8" id="KW-0472">Membrane</keyword>
<feature type="transmembrane region" description="Helical" evidence="8">
    <location>
        <begin position="876"/>
        <end position="906"/>
    </location>
</feature>
<reference evidence="11" key="2">
    <citation type="submission" date="2023-06" db="EMBL/GenBank/DDBJ databases">
        <authorList>
            <person name="Ma L."/>
            <person name="Liu K.-W."/>
            <person name="Li Z."/>
            <person name="Hsiao Y.-Y."/>
            <person name="Qi Y."/>
            <person name="Fu T."/>
            <person name="Tang G."/>
            <person name="Zhang D."/>
            <person name="Sun W.-H."/>
            <person name="Liu D.-K."/>
            <person name="Li Y."/>
            <person name="Chen G.-Z."/>
            <person name="Liu X.-D."/>
            <person name="Liao X.-Y."/>
            <person name="Jiang Y.-T."/>
            <person name="Yu X."/>
            <person name="Hao Y."/>
            <person name="Huang J."/>
            <person name="Zhao X.-W."/>
            <person name="Ke S."/>
            <person name="Chen Y.-Y."/>
            <person name="Wu W.-L."/>
            <person name="Hsu J.-L."/>
            <person name="Lin Y.-F."/>
            <person name="Huang M.-D."/>
            <person name="Li C.-Y."/>
            <person name="Huang L."/>
            <person name="Wang Z.-W."/>
            <person name="Zhao X."/>
            <person name="Zhong W.-Y."/>
            <person name="Peng D.-H."/>
            <person name="Ahmad S."/>
            <person name="Lan S."/>
            <person name="Zhang J.-S."/>
            <person name="Tsai W.-C."/>
            <person name="Van De Peer Y."/>
            <person name="Liu Z.-J."/>
        </authorList>
    </citation>
    <scope>NUCLEOTIDE SEQUENCE</scope>
    <source>
        <strain evidence="11">CP</strain>
        <tissue evidence="11">Leaves</tissue>
    </source>
</reference>
<dbReference type="Gene3D" id="2.60.40.150">
    <property type="entry name" value="C2 domain"/>
    <property type="match status" value="3"/>
</dbReference>
<dbReference type="GO" id="GO:0016020">
    <property type="term" value="C:membrane"/>
    <property type="evidence" value="ECO:0007669"/>
    <property type="project" value="UniProtKB-SubCell"/>
</dbReference>
<evidence type="ECO:0000259" key="10">
    <source>
        <dbReference type="PROSITE" id="PS50004"/>
    </source>
</evidence>
<evidence type="ECO:0000256" key="1">
    <source>
        <dbReference type="ARBA" id="ARBA00004141"/>
    </source>
</evidence>
<dbReference type="Pfam" id="PF00168">
    <property type="entry name" value="C2"/>
    <property type="match status" value="3"/>
</dbReference>
<dbReference type="PROSITE" id="PS50004">
    <property type="entry name" value="C2"/>
    <property type="match status" value="3"/>
</dbReference>
<comment type="caution">
    <text evidence="11">The sequence shown here is derived from an EMBL/GenBank/DDBJ whole genome shotgun (WGS) entry which is preliminary data.</text>
</comment>
<dbReference type="FunFam" id="2.60.40.150:FF:000090">
    <property type="entry name" value="C2 domain-containing protein"/>
    <property type="match status" value="1"/>
</dbReference>
<gene>
    <name evidence="11" type="ORF">QJS10_CPB13g00715</name>
</gene>
<feature type="domain" description="C2" evidence="10">
    <location>
        <begin position="462"/>
        <end position="579"/>
    </location>
</feature>
<feature type="region of interest" description="Disordered" evidence="7">
    <location>
        <begin position="187"/>
        <end position="236"/>
    </location>
</feature>
<comment type="similarity">
    <text evidence="2">Belongs to the MCTP family.</text>
</comment>
<dbReference type="InterPro" id="IPR047255">
    <property type="entry name" value="C2D_MCTP_PRT_plant"/>
</dbReference>
<evidence type="ECO:0000256" key="5">
    <source>
        <dbReference type="ARBA" id="ARBA00022989"/>
    </source>
</evidence>
<feature type="chain" id="PRO_5043541303" description="C2 domain-containing protein" evidence="9">
    <location>
        <begin position="28"/>
        <end position="1048"/>
    </location>
</feature>
<sequence>MSGGPTIQFKLHHQVIPSLLLHSLIYACLLLQNKPPPPPLYSHSDNPKFTLTQTPSPTNETHSASPGRLRPHAEGRQGLVEPVRRGRIRRPAPPHPDQAQGPQPLLERDLHLQRPRPSDLPNKTIDVLVYHDRGPHSHSHSRAFLGRARISGISISPSESESVAQRYPLDKRGIFSNISGDISLRIYSVPASSDPPPQPPSAQPPPQPPAEKSQETIAPEKPTKEKKEQEEVRSTYAIGKSFVGPTTATVSRAEQGRMEPVTVMRSHAGGGPPMIVGSDYGLTETYPPLAARVGYTGDKITSTYDLVEQMRFLYVNVVKARDLPAMDITGSLDPYVEIKLGNYKGITKYLEKNQNPTWNQTFAFSRERLQANLLDVVVKDKDTVKDDFVGRVVFDISEVPGRVPPDSPLAPQWYRLEDKNGEKLSKGEVMLAVWMGTQADEAFQDAWHSDAHSIGVEGLVATRSKVYFSPRLCYLRIHVIEAQDLVLSDKTRAPNLYVRVQLGNQLRRTRPSPPARLINPVWDEEMMLVASEPFDEPLIITVEDQFGPGKDEPVGRLVVPVSIAQPRFDHHKQVEARWYNLHKPNSLTDEKKETKFSSKIHLRLTLDTGYHVLDESTHYSSDFQPSSKHLRKPSIGILELGILSARNLAPMKAKSGRLTDAYCVAKYGQKWVRTRTILDTLHPRWNEQYTWEVHDTCTVLSVGVFDNCQISGHNKDDNTPTKDQRIGKIRIRLSTLETDRIYTHYYPLLVLQTSGLKKTGELHLAVRFTCTAWLNMITRYTRPLLPKMHYVQPLSVMTLDYLRHQAMQIVAARLARAEPPLRRETVEYMLDVDLHMWSLRRSKANFYRVTSVLSGLLAIGKWFDDIRNWRNPITTVLMHVLFLILVCFPELILPTVFLYLFMIGMWNYRFRPRKPPHMDTKLSHAETAHPDELDEEFDTFPTSRPGDIVRMRYDRMRSVAGRLQTVAGDLATQGERLQGILSWRDPRATAIVVMLSVVLAFILYVTPFQVVAVIAGLYLLRHPKFRTKMPSAPFNFFKRLPSKSDMLL</sequence>
<dbReference type="CDD" id="cd08379">
    <property type="entry name" value="C2D_MCTP_PRT_plant"/>
    <property type="match status" value="1"/>
</dbReference>
<dbReference type="FunFam" id="2.60.40.150:FF:000128">
    <property type="entry name" value="C2 domain-containing protein"/>
    <property type="match status" value="1"/>
</dbReference>
<dbReference type="InterPro" id="IPR047259">
    <property type="entry name" value="QUIRKY-like"/>
</dbReference>
<feature type="domain" description="C2" evidence="10">
    <location>
        <begin position="619"/>
        <end position="746"/>
    </location>
</feature>
<feature type="region of interest" description="Disordered" evidence="7">
    <location>
        <begin position="39"/>
        <end position="104"/>
    </location>
</feature>
<comment type="subcellular location">
    <subcellularLocation>
        <location evidence="1">Membrane</location>
        <topology evidence="1">Multi-pass membrane protein</topology>
    </subcellularLocation>
</comment>
<dbReference type="SUPFAM" id="SSF49562">
    <property type="entry name" value="C2 domain (Calcium/lipid-binding domain, CaLB)"/>
    <property type="match status" value="3"/>
</dbReference>
<proteinExistence type="inferred from homology"/>
<dbReference type="InterPro" id="IPR013583">
    <property type="entry name" value="MCTP_C"/>
</dbReference>
<feature type="compositionally biased region" description="Basic and acidic residues" evidence="7">
    <location>
        <begin position="221"/>
        <end position="233"/>
    </location>
</feature>
<evidence type="ECO:0000256" key="8">
    <source>
        <dbReference type="SAM" id="Phobius"/>
    </source>
</evidence>
<evidence type="ECO:0000256" key="2">
    <source>
        <dbReference type="ARBA" id="ARBA00007923"/>
    </source>
</evidence>
<evidence type="ECO:0000313" key="12">
    <source>
        <dbReference type="Proteomes" id="UP001180020"/>
    </source>
</evidence>
<evidence type="ECO:0000256" key="3">
    <source>
        <dbReference type="ARBA" id="ARBA00022692"/>
    </source>
</evidence>
<reference evidence="11" key="1">
    <citation type="journal article" date="2023" name="Nat. Commun.">
        <title>Diploid and tetraploid genomes of Acorus and the evolution of monocots.</title>
        <authorList>
            <person name="Ma L."/>
            <person name="Liu K.W."/>
            <person name="Li Z."/>
            <person name="Hsiao Y.Y."/>
            <person name="Qi Y."/>
            <person name="Fu T."/>
            <person name="Tang G.D."/>
            <person name="Zhang D."/>
            <person name="Sun W.H."/>
            <person name="Liu D.K."/>
            <person name="Li Y."/>
            <person name="Chen G.Z."/>
            <person name="Liu X.D."/>
            <person name="Liao X.Y."/>
            <person name="Jiang Y.T."/>
            <person name="Yu X."/>
            <person name="Hao Y."/>
            <person name="Huang J."/>
            <person name="Zhao X.W."/>
            <person name="Ke S."/>
            <person name="Chen Y.Y."/>
            <person name="Wu W.L."/>
            <person name="Hsu J.L."/>
            <person name="Lin Y.F."/>
            <person name="Huang M.D."/>
            <person name="Li C.Y."/>
            <person name="Huang L."/>
            <person name="Wang Z.W."/>
            <person name="Zhao X."/>
            <person name="Zhong W.Y."/>
            <person name="Peng D.H."/>
            <person name="Ahmad S."/>
            <person name="Lan S."/>
            <person name="Zhang J.S."/>
            <person name="Tsai W.C."/>
            <person name="Van de Peer Y."/>
            <person name="Liu Z.J."/>
        </authorList>
    </citation>
    <scope>NUCLEOTIDE SEQUENCE</scope>
    <source>
        <strain evidence="11">CP</strain>
    </source>
</reference>
<dbReference type="InterPro" id="IPR047257">
    <property type="entry name" value="C2B_MCTP_PRT_plant"/>
</dbReference>